<keyword evidence="4" id="KW-1185">Reference proteome</keyword>
<protein>
    <submittedName>
        <fullName evidence="3">Uncharacterized protein</fullName>
    </submittedName>
</protein>
<evidence type="ECO:0000256" key="2">
    <source>
        <dbReference type="SAM" id="MobiDB-lite"/>
    </source>
</evidence>
<organism evidence="3 4">
    <name type="scientific">Mortierella polycephala</name>
    <dbReference type="NCBI Taxonomy" id="41804"/>
    <lineage>
        <taxon>Eukaryota</taxon>
        <taxon>Fungi</taxon>
        <taxon>Fungi incertae sedis</taxon>
        <taxon>Mucoromycota</taxon>
        <taxon>Mortierellomycotina</taxon>
        <taxon>Mortierellomycetes</taxon>
        <taxon>Mortierellales</taxon>
        <taxon>Mortierellaceae</taxon>
        <taxon>Mortierella</taxon>
    </lineage>
</organism>
<feature type="region of interest" description="Disordered" evidence="2">
    <location>
        <begin position="1"/>
        <end position="41"/>
    </location>
</feature>
<evidence type="ECO:0000313" key="4">
    <source>
        <dbReference type="Proteomes" id="UP000726737"/>
    </source>
</evidence>
<feature type="coiled-coil region" evidence="1">
    <location>
        <begin position="123"/>
        <end position="150"/>
    </location>
</feature>
<gene>
    <name evidence="3" type="ORF">BG011_006881</name>
</gene>
<keyword evidence="1" id="KW-0175">Coiled coil</keyword>
<dbReference type="OrthoDB" id="2409341at2759"/>
<name>A0A9P6U8S4_9FUNG</name>
<proteinExistence type="predicted"/>
<evidence type="ECO:0000256" key="1">
    <source>
        <dbReference type="SAM" id="Coils"/>
    </source>
</evidence>
<dbReference type="AlphaFoldDB" id="A0A9P6U8S4"/>
<evidence type="ECO:0000313" key="3">
    <source>
        <dbReference type="EMBL" id="KAG0264405.1"/>
    </source>
</evidence>
<dbReference type="EMBL" id="JAAAJA010000051">
    <property type="protein sequence ID" value="KAG0264405.1"/>
    <property type="molecule type" value="Genomic_DNA"/>
</dbReference>
<sequence length="167" mass="18316">MSSNSENSKEPALAEDKEGSLSQDRLHIDSDTDQVTDKSQEPLYAVAQELAQEFSIESLSTPSVKEAQGHIQTVALQMDGIRTQVGQIQDQIPGINQQTKALIEGATAMDQMYMQIDRLAILVESVAADVHDMNSKMDEAERELTTTALQPLQAVLESLKMGPKGFR</sequence>
<accession>A0A9P6U8S4</accession>
<reference evidence="3" key="1">
    <citation type="journal article" date="2020" name="Fungal Divers.">
        <title>Resolving the Mortierellaceae phylogeny through synthesis of multi-gene phylogenetics and phylogenomics.</title>
        <authorList>
            <person name="Vandepol N."/>
            <person name="Liber J."/>
            <person name="Desiro A."/>
            <person name="Na H."/>
            <person name="Kennedy M."/>
            <person name="Barry K."/>
            <person name="Grigoriev I.V."/>
            <person name="Miller A.N."/>
            <person name="O'Donnell K."/>
            <person name="Stajich J.E."/>
            <person name="Bonito G."/>
        </authorList>
    </citation>
    <scope>NUCLEOTIDE SEQUENCE</scope>
    <source>
        <strain evidence="3">KOD948</strain>
    </source>
</reference>
<comment type="caution">
    <text evidence="3">The sequence shown here is derived from an EMBL/GenBank/DDBJ whole genome shotgun (WGS) entry which is preliminary data.</text>
</comment>
<feature type="compositionally biased region" description="Basic and acidic residues" evidence="2">
    <location>
        <begin position="7"/>
        <end position="40"/>
    </location>
</feature>
<dbReference type="Proteomes" id="UP000726737">
    <property type="component" value="Unassembled WGS sequence"/>
</dbReference>